<sequence length="84" mass="10070">MSAYDNYKKIYELEDEIRELKDKLKNRGSTTEQDEEERENDDFLFLIVLFCMLEFDVSTVTNMFKNREFLSPAIDILKGFKKTE</sequence>
<evidence type="ECO:0000313" key="2">
    <source>
        <dbReference type="Proteomes" id="UP001596410"/>
    </source>
</evidence>
<reference evidence="2" key="1">
    <citation type="journal article" date="2019" name="Int. J. Syst. Evol. Microbiol.">
        <title>The Global Catalogue of Microorganisms (GCM) 10K type strain sequencing project: providing services to taxonomists for standard genome sequencing and annotation.</title>
        <authorList>
            <consortium name="The Broad Institute Genomics Platform"/>
            <consortium name="The Broad Institute Genome Sequencing Center for Infectious Disease"/>
            <person name="Wu L."/>
            <person name="Ma J."/>
        </authorList>
    </citation>
    <scope>NUCLEOTIDE SEQUENCE [LARGE SCALE GENOMIC DNA]</scope>
    <source>
        <strain evidence="2">CGMCC 4.1621</strain>
    </source>
</reference>
<gene>
    <name evidence="1" type="ORF">ACFQIC_19875</name>
</gene>
<comment type="caution">
    <text evidence="1">The sequence shown here is derived from an EMBL/GenBank/DDBJ whole genome shotgun (WGS) entry which is preliminary data.</text>
</comment>
<organism evidence="1 2">
    <name type="scientific">Halobacillus seohaensis</name>
    <dbReference type="NCBI Taxonomy" id="447421"/>
    <lineage>
        <taxon>Bacteria</taxon>
        <taxon>Bacillati</taxon>
        <taxon>Bacillota</taxon>
        <taxon>Bacilli</taxon>
        <taxon>Bacillales</taxon>
        <taxon>Bacillaceae</taxon>
        <taxon>Halobacillus</taxon>
    </lineage>
</organism>
<dbReference type="Proteomes" id="UP001596410">
    <property type="component" value="Unassembled WGS sequence"/>
</dbReference>
<accession>A0ABW2ERM7</accession>
<dbReference type="EMBL" id="JBHSZV010000062">
    <property type="protein sequence ID" value="MFC7064058.1"/>
    <property type="molecule type" value="Genomic_DNA"/>
</dbReference>
<evidence type="ECO:0000313" key="1">
    <source>
        <dbReference type="EMBL" id="MFC7064058.1"/>
    </source>
</evidence>
<protein>
    <submittedName>
        <fullName evidence="1">Uncharacterized protein</fullName>
    </submittedName>
</protein>
<keyword evidence="2" id="KW-1185">Reference proteome</keyword>
<dbReference type="RefSeq" id="WP_204708325.1">
    <property type="nucleotide sequence ID" value="NZ_JBHSZV010000062.1"/>
</dbReference>
<proteinExistence type="predicted"/>
<name>A0ABW2ERM7_9BACI</name>